<keyword evidence="5" id="KW-0560">Oxidoreductase</keyword>
<dbReference type="EMBL" id="MPGH01000091">
    <property type="protein sequence ID" value="OLN87586.1"/>
    <property type="molecule type" value="Genomic_DNA"/>
</dbReference>
<dbReference type="GO" id="GO:0004497">
    <property type="term" value="F:monooxygenase activity"/>
    <property type="evidence" value="ECO:0007669"/>
    <property type="project" value="UniProtKB-KW"/>
</dbReference>
<dbReference type="STRING" id="708187.A0A1Q8RTC4"/>
<dbReference type="InterPro" id="IPR050121">
    <property type="entry name" value="Cytochrome_P450_monoxygenase"/>
</dbReference>
<dbReference type="PRINTS" id="PR00385">
    <property type="entry name" value="P450"/>
</dbReference>
<dbReference type="SUPFAM" id="SSF48264">
    <property type="entry name" value="Cytochrome P450"/>
    <property type="match status" value="1"/>
</dbReference>
<dbReference type="InterPro" id="IPR036396">
    <property type="entry name" value="Cyt_P450_sf"/>
</dbReference>
<dbReference type="CDD" id="cd11051">
    <property type="entry name" value="CYP59-like"/>
    <property type="match status" value="1"/>
</dbReference>
<reference evidence="9 10" key="1">
    <citation type="submission" date="2016-11" db="EMBL/GenBank/DDBJ databases">
        <title>Draft Genome Assembly of Colletotrichum chlorophyti a pathogen of herbaceous plants.</title>
        <authorList>
            <person name="Gan P."/>
            <person name="Narusaka M."/>
            <person name="Tsushima A."/>
            <person name="Narusaka Y."/>
            <person name="Takano Y."/>
            <person name="Shirasu K."/>
        </authorList>
    </citation>
    <scope>NUCLEOTIDE SEQUENCE [LARGE SCALE GENOMIC DNA]</scope>
    <source>
        <strain evidence="9 10">NTL11</strain>
    </source>
</reference>
<dbReference type="GO" id="GO:0005506">
    <property type="term" value="F:iron ion binding"/>
    <property type="evidence" value="ECO:0007669"/>
    <property type="project" value="InterPro"/>
</dbReference>
<evidence type="ECO:0000256" key="3">
    <source>
        <dbReference type="ARBA" id="ARBA00022617"/>
    </source>
</evidence>
<keyword evidence="4 8" id="KW-0479">Metal-binding</keyword>
<comment type="pathway">
    <text evidence="2">Secondary metabolite biosynthesis.</text>
</comment>
<evidence type="ECO:0000313" key="9">
    <source>
        <dbReference type="EMBL" id="OLN87586.1"/>
    </source>
</evidence>
<dbReference type="OrthoDB" id="10029320at2759"/>
<evidence type="ECO:0000256" key="8">
    <source>
        <dbReference type="PIRSR" id="PIRSR602401-1"/>
    </source>
</evidence>
<accession>A0A1Q8RTC4</accession>
<feature type="binding site" description="axial binding residue" evidence="8">
    <location>
        <position position="379"/>
    </location>
    <ligand>
        <name>heme</name>
        <dbReference type="ChEBI" id="CHEBI:30413"/>
    </ligand>
    <ligandPart>
        <name>Fe</name>
        <dbReference type="ChEBI" id="CHEBI:18248"/>
    </ligandPart>
</feature>
<keyword evidence="7 9" id="KW-0503">Monooxygenase</keyword>
<evidence type="ECO:0000256" key="7">
    <source>
        <dbReference type="ARBA" id="ARBA00023033"/>
    </source>
</evidence>
<evidence type="ECO:0000256" key="5">
    <source>
        <dbReference type="ARBA" id="ARBA00023002"/>
    </source>
</evidence>
<dbReference type="InterPro" id="IPR002401">
    <property type="entry name" value="Cyt_P450_E_grp-I"/>
</dbReference>
<dbReference type="InterPro" id="IPR001128">
    <property type="entry name" value="Cyt_P450"/>
</dbReference>
<comment type="cofactor">
    <cofactor evidence="1 8">
        <name>heme</name>
        <dbReference type="ChEBI" id="CHEBI:30413"/>
    </cofactor>
</comment>
<name>A0A1Q8RTC4_9PEZI</name>
<dbReference type="Pfam" id="PF00067">
    <property type="entry name" value="p450"/>
    <property type="match status" value="1"/>
</dbReference>
<dbReference type="Gene3D" id="1.10.630.10">
    <property type="entry name" value="Cytochrome P450"/>
    <property type="match status" value="1"/>
</dbReference>
<comment type="caution">
    <text evidence="9">The sequence shown here is derived from an EMBL/GenBank/DDBJ whole genome shotgun (WGS) entry which is preliminary data.</text>
</comment>
<keyword evidence="10" id="KW-1185">Reference proteome</keyword>
<organism evidence="9 10">
    <name type="scientific">Colletotrichum chlorophyti</name>
    <dbReference type="NCBI Taxonomy" id="708187"/>
    <lineage>
        <taxon>Eukaryota</taxon>
        <taxon>Fungi</taxon>
        <taxon>Dikarya</taxon>
        <taxon>Ascomycota</taxon>
        <taxon>Pezizomycotina</taxon>
        <taxon>Sordariomycetes</taxon>
        <taxon>Hypocreomycetidae</taxon>
        <taxon>Glomerellales</taxon>
        <taxon>Glomerellaceae</taxon>
        <taxon>Colletotrichum</taxon>
    </lineage>
</organism>
<evidence type="ECO:0000256" key="4">
    <source>
        <dbReference type="ARBA" id="ARBA00022723"/>
    </source>
</evidence>
<keyword evidence="3 8" id="KW-0349">Heme</keyword>
<sequence length="447" mass="50425">MAAVFDPKIAEQFTQDRSMPKHKHMREEFHPLTGKNDLVNMEGQVWKMWRAVFNPGFSARNILSLVPAMTEEALEFKKSLEKLAKSGKVVPFEDGIIKATVDIIGRVVLGARLRAQTTDAPLFTALTKQVGQLLRDRAPPSLFKALNPFRPFLVRYNNYVIRREALPHIERQMREHLSSERINGSKTVISLAITSYLNEASAAGLGPSAKLDSDFLDTAISQLKVFLLAGHDTTASTLSFAYYLLDRYPSVLQKVLAEHDEVLGRDTGLAVSNIIDNPTLLNQLSYTNAVLKETLRLYPPIGTVREGAPDLFLTQPATGERFPTDGFMLFISSPAMHRWEALWPEPDKMIPERWLVKEGDPLYPLKSAFRPFELGPRNCIGQELAMMEMRLILALTIREYAVSPQYAEDAPLFFGEKGYQWMTPAQITSHPKDGMPAKVLRRERRVS</sequence>
<gene>
    <name evidence="9" type="ORF">CCHL11_06147</name>
</gene>
<evidence type="ECO:0000313" key="10">
    <source>
        <dbReference type="Proteomes" id="UP000186583"/>
    </source>
</evidence>
<keyword evidence="6 8" id="KW-0408">Iron</keyword>
<dbReference type="PANTHER" id="PTHR24305:SF107">
    <property type="entry name" value="P450, PUTATIVE (EUROFUNG)-RELATED"/>
    <property type="match status" value="1"/>
</dbReference>
<dbReference type="Proteomes" id="UP000186583">
    <property type="component" value="Unassembled WGS sequence"/>
</dbReference>
<dbReference type="AlphaFoldDB" id="A0A1Q8RTC4"/>
<dbReference type="PRINTS" id="PR00463">
    <property type="entry name" value="EP450I"/>
</dbReference>
<dbReference type="GO" id="GO:0020037">
    <property type="term" value="F:heme binding"/>
    <property type="evidence" value="ECO:0007669"/>
    <property type="project" value="InterPro"/>
</dbReference>
<dbReference type="PANTHER" id="PTHR24305">
    <property type="entry name" value="CYTOCHROME P450"/>
    <property type="match status" value="1"/>
</dbReference>
<evidence type="ECO:0000256" key="1">
    <source>
        <dbReference type="ARBA" id="ARBA00001971"/>
    </source>
</evidence>
<protein>
    <submittedName>
        <fullName evidence="9">Putative sterigmatocystin biosynthesis P450 monooxygenase stcS-like protein 5</fullName>
    </submittedName>
</protein>
<proteinExistence type="predicted"/>
<evidence type="ECO:0000256" key="2">
    <source>
        <dbReference type="ARBA" id="ARBA00005179"/>
    </source>
</evidence>
<dbReference type="GO" id="GO:0016705">
    <property type="term" value="F:oxidoreductase activity, acting on paired donors, with incorporation or reduction of molecular oxygen"/>
    <property type="evidence" value="ECO:0007669"/>
    <property type="project" value="InterPro"/>
</dbReference>
<evidence type="ECO:0000256" key="6">
    <source>
        <dbReference type="ARBA" id="ARBA00023004"/>
    </source>
</evidence>